<dbReference type="CDD" id="cd02509">
    <property type="entry name" value="GDP-M1P_Guanylyltransferase"/>
    <property type="match status" value="1"/>
</dbReference>
<dbReference type="SUPFAM" id="SSF53448">
    <property type="entry name" value="Nucleotide-diphospho-sugar transferases"/>
    <property type="match status" value="1"/>
</dbReference>
<evidence type="ECO:0000256" key="8">
    <source>
        <dbReference type="RuleBase" id="RU004190"/>
    </source>
</evidence>
<evidence type="ECO:0000256" key="5">
    <source>
        <dbReference type="ARBA" id="ARBA00022741"/>
    </source>
</evidence>
<keyword evidence="6" id="KW-0342">GTP-binding</keyword>
<keyword evidence="12" id="KW-0413">Isomerase</keyword>
<dbReference type="NCBIfam" id="TIGR01479">
    <property type="entry name" value="GMP_PMI"/>
    <property type="match status" value="1"/>
</dbReference>
<dbReference type="PANTHER" id="PTHR46390:SF1">
    <property type="entry name" value="MANNOSE-1-PHOSPHATE GUANYLYLTRANSFERASE"/>
    <property type="match status" value="1"/>
</dbReference>
<evidence type="ECO:0000259" key="11">
    <source>
        <dbReference type="Pfam" id="PF22640"/>
    </source>
</evidence>
<evidence type="ECO:0000313" key="12">
    <source>
        <dbReference type="EMBL" id="MBS9478933.1"/>
    </source>
</evidence>
<dbReference type="PANTHER" id="PTHR46390">
    <property type="entry name" value="MANNOSE-1-PHOSPHATE GUANYLYLTRANSFERASE"/>
    <property type="match status" value="1"/>
</dbReference>
<dbReference type="Gene3D" id="3.90.550.10">
    <property type="entry name" value="Spore Coat Polysaccharide Biosynthesis Protein SpsA, Chain A"/>
    <property type="match status" value="1"/>
</dbReference>
<dbReference type="GO" id="GO:0004475">
    <property type="term" value="F:mannose-1-phosphate guanylyltransferase (GTP) activity"/>
    <property type="evidence" value="ECO:0007669"/>
    <property type="project" value="UniProtKB-EC"/>
</dbReference>
<dbReference type="RefSeq" id="WP_213756892.1">
    <property type="nucleotide sequence ID" value="NZ_JAHCQH010000021.1"/>
</dbReference>
<sequence length="488" mass="53176">MIAESKIVPVILAGGSGTRLWPISRDSLPKQFLALGEGEGTLYQETLRRVAPGPMFAAPIVVTNEEFRFFAQRQAREIGIDPTVLLEPVRRDSAPALLAATLLAQRLHGEEAIVLVLAADHVIGDAPAFHGACRKALGAAGLGHIVTFGITPTEPRTSYGYIRPGASLNGGSAARVEAFAEKPHAELARQYMDEGYLWNSGNFLFPAHVMLEEAELYEPDVVDAVRRSLAHAKADLGFCRLGPEFRSAPSVSIDYAVMERTSRAAVVEGSFPWSDVGSWNAMREIAVPDERGNVQRGPVRLVDAEDSYVHSEGPLVAAVGVKGLSIIATGDAILVMPSHRSEEVKHLVASLKADRRNEANEHPKCHRPWGSYETINLGSRFRVKKIVVDPGERLSLQKHHHRSEHWIVVRGTAEVTVGETVSTVHENQSTYIPLGSVHRLSNPGRIPLELIEVQVGSYLGEDDIVRLEDIYQRVETAPVPAATVLAAE</sequence>
<feature type="domain" description="Nucleotidyl transferase" evidence="9">
    <location>
        <begin position="9"/>
        <end position="287"/>
    </location>
</feature>
<proteinExistence type="inferred from homology"/>
<dbReference type="InterPro" id="IPR054566">
    <property type="entry name" value="ManC/GMP-like_b-helix"/>
</dbReference>
<reference evidence="12" key="1">
    <citation type="submission" date="2021-05" db="EMBL/GenBank/DDBJ databases">
        <authorList>
            <person name="Sun Q."/>
            <person name="Inoue M."/>
        </authorList>
    </citation>
    <scope>NUCLEOTIDE SEQUENCE</scope>
    <source>
        <strain evidence="12">VKM B-3255</strain>
    </source>
</reference>
<comment type="similarity">
    <text evidence="1 8">Belongs to the mannose-6-phosphate isomerase type 2 family.</text>
</comment>
<dbReference type="InterPro" id="IPR006375">
    <property type="entry name" value="Man1P_GuaTrfase/Man6P_Isoase"/>
</dbReference>
<comment type="caution">
    <text evidence="12">The sequence shown here is derived from an EMBL/GenBank/DDBJ whole genome shotgun (WGS) entry which is preliminary data.</text>
</comment>
<protein>
    <recommendedName>
        <fullName evidence="2">mannose-1-phosphate guanylyltransferase</fullName>
        <ecNumber evidence="2">2.7.7.13</ecNumber>
    </recommendedName>
</protein>
<dbReference type="InterPro" id="IPR001538">
    <property type="entry name" value="Man6P_isomerase-2_C"/>
</dbReference>
<dbReference type="Pfam" id="PF00483">
    <property type="entry name" value="NTP_transferase"/>
    <property type="match status" value="1"/>
</dbReference>
<evidence type="ECO:0000259" key="10">
    <source>
        <dbReference type="Pfam" id="PF01050"/>
    </source>
</evidence>
<dbReference type="Gene3D" id="2.60.120.10">
    <property type="entry name" value="Jelly Rolls"/>
    <property type="match status" value="1"/>
</dbReference>
<dbReference type="EC" id="2.7.7.13" evidence="2"/>
<accession>A0ABS5RB85</accession>
<dbReference type="InterPro" id="IPR051161">
    <property type="entry name" value="Mannose-6P_isomerase_type2"/>
</dbReference>
<organism evidence="12 13">
    <name type="scientific">Ancylobacter radicis</name>
    <dbReference type="NCBI Taxonomy" id="2836179"/>
    <lineage>
        <taxon>Bacteria</taxon>
        <taxon>Pseudomonadati</taxon>
        <taxon>Pseudomonadota</taxon>
        <taxon>Alphaproteobacteria</taxon>
        <taxon>Hyphomicrobiales</taxon>
        <taxon>Xanthobacteraceae</taxon>
        <taxon>Ancylobacter</taxon>
    </lineage>
</organism>
<evidence type="ECO:0000256" key="3">
    <source>
        <dbReference type="ARBA" id="ARBA00022679"/>
    </source>
</evidence>
<keyword evidence="4 12" id="KW-0548">Nucleotidyltransferase</keyword>
<evidence type="ECO:0000256" key="2">
    <source>
        <dbReference type="ARBA" id="ARBA00012387"/>
    </source>
</evidence>
<dbReference type="Pfam" id="PF22640">
    <property type="entry name" value="ManC_GMP_beta-helix"/>
    <property type="match status" value="1"/>
</dbReference>
<dbReference type="InterPro" id="IPR011051">
    <property type="entry name" value="RmlC_Cupin_sf"/>
</dbReference>
<evidence type="ECO:0000256" key="7">
    <source>
        <dbReference type="ARBA" id="ARBA00047343"/>
    </source>
</evidence>
<evidence type="ECO:0000256" key="4">
    <source>
        <dbReference type="ARBA" id="ARBA00022695"/>
    </source>
</evidence>
<keyword evidence="5" id="KW-0547">Nucleotide-binding</keyword>
<comment type="catalytic activity">
    <reaction evidence="7">
        <text>alpha-D-mannose 1-phosphate + GTP + H(+) = GDP-alpha-D-mannose + diphosphate</text>
        <dbReference type="Rhea" id="RHEA:15229"/>
        <dbReference type="ChEBI" id="CHEBI:15378"/>
        <dbReference type="ChEBI" id="CHEBI:33019"/>
        <dbReference type="ChEBI" id="CHEBI:37565"/>
        <dbReference type="ChEBI" id="CHEBI:57527"/>
        <dbReference type="ChEBI" id="CHEBI:58409"/>
        <dbReference type="EC" id="2.7.7.13"/>
    </reaction>
</comment>
<keyword evidence="13" id="KW-1185">Reference proteome</keyword>
<dbReference type="EMBL" id="JAHCQH010000021">
    <property type="protein sequence ID" value="MBS9478933.1"/>
    <property type="molecule type" value="Genomic_DNA"/>
</dbReference>
<evidence type="ECO:0000313" key="13">
    <source>
        <dbReference type="Proteomes" id="UP001166585"/>
    </source>
</evidence>
<dbReference type="CDD" id="cd02213">
    <property type="entry name" value="cupin_PMI_typeII_C"/>
    <property type="match status" value="1"/>
</dbReference>
<dbReference type="Proteomes" id="UP001166585">
    <property type="component" value="Unassembled WGS sequence"/>
</dbReference>
<evidence type="ECO:0000256" key="1">
    <source>
        <dbReference type="ARBA" id="ARBA00006115"/>
    </source>
</evidence>
<dbReference type="Pfam" id="PF01050">
    <property type="entry name" value="MannoseP_isomer"/>
    <property type="match status" value="1"/>
</dbReference>
<dbReference type="SUPFAM" id="SSF51182">
    <property type="entry name" value="RmlC-like cupins"/>
    <property type="match status" value="1"/>
</dbReference>
<keyword evidence="3 12" id="KW-0808">Transferase</keyword>
<dbReference type="InterPro" id="IPR005835">
    <property type="entry name" value="NTP_transferase_dom"/>
</dbReference>
<name>A0ABS5RB85_9HYPH</name>
<evidence type="ECO:0000259" key="9">
    <source>
        <dbReference type="Pfam" id="PF00483"/>
    </source>
</evidence>
<gene>
    <name evidence="12" type="ORF">KIP89_17635</name>
</gene>
<feature type="domain" description="MannoseP isomerase/GMP-like beta-helix" evidence="11">
    <location>
        <begin position="301"/>
        <end position="351"/>
    </location>
</feature>
<dbReference type="GO" id="GO:0004476">
    <property type="term" value="F:mannose-6-phosphate isomerase activity"/>
    <property type="evidence" value="ECO:0007669"/>
    <property type="project" value="UniProtKB-EC"/>
</dbReference>
<dbReference type="InterPro" id="IPR029044">
    <property type="entry name" value="Nucleotide-diphossugar_trans"/>
</dbReference>
<dbReference type="InterPro" id="IPR014710">
    <property type="entry name" value="RmlC-like_jellyroll"/>
</dbReference>
<feature type="domain" description="Mannose-6-phosphate isomerase type II C-terminal" evidence="10">
    <location>
        <begin position="355"/>
        <end position="469"/>
    </location>
</feature>
<evidence type="ECO:0000256" key="6">
    <source>
        <dbReference type="ARBA" id="ARBA00023134"/>
    </source>
</evidence>
<dbReference type="InterPro" id="IPR049577">
    <property type="entry name" value="GMPP_N"/>
</dbReference>